<dbReference type="InterPro" id="IPR036388">
    <property type="entry name" value="WH-like_DNA-bd_sf"/>
</dbReference>
<evidence type="ECO:0000256" key="5">
    <source>
        <dbReference type="ARBA" id="ARBA00023242"/>
    </source>
</evidence>
<dbReference type="GO" id="GO:0003700">
    <property type="term" value="F:DNA-binding transcription factor activity"/>
    <property type="evidence" value="ECO:0007669"/>
    <property type="project" value="InterPro"/>
</dbReference>
<keyword evidence="2" id="KW-0805">Transcription regulation</keyword>
<dbReference type="PANTHER" id="PTHR17985:SF8">
    <property type="entry name" value="TRANSPORT AND GOLGI ORGANIZATION PROTEIN 2 HOMOLOG"/>
    <property type="match status" value="1"/>
</dbReference>
<feature type="domain" description="HSF-type DNA-binding" evidence="7">
    <location>
        <begin position="7"/>
        <end position="110"/>
    </location>
</feature>
<dbReference type="Pfam" id="PF05742">
    <property type="entry name" value="TANGO2"/>
    <property type="match status" value="2"/>
</dbReference>
<comment type="subcellular location">
    <subcellularLocation>
        <location evidence="1">Nucleus</location>
    </subcellularLocation>
</comment>
<protein>
    <recommendedName>
        <fullName evidence="7">HSF-type DNA-binding domain-containing protein</fullName>
    </recommendedName>
</protein>
<dbReference type="AlphaFoldDB" id="A0A3R7AE91"/>
<sequence>MSSKRTTTAAFIRALYNLTRKGTPFVDWSADGTTFRILDIKRFASEVLPHFFKHSNMASFQRQLNYFSFKKWTKNNRTLEAISKKGSIAEFHHPYFTRDMDESLLSCFRRKVASRSFEPLMDVYSQDYDTFGDASYEHRIVQSAGREKSSTVKPGCVVMCIAFFHLSTYADPSGCGRVKFIVVDNRDEFYARATSPMHWWSKSHPDIFARTSLIFYSDAMYVRRTFTLQQEISSAVELGSNVVTDFLQSDLNVSDFVKQLQPTGCNYAGFNLVMFDGESLGYYCNLNPMGPTPDFTLLERDVLYGISNSVLGTPWIKVERGKAALADVLAMHKDQDDVALCRKLIRPMVDTTRIEAPELLPQTGCPEAMEYQLSSIFVEPVCNPKYPKYGTRTTIAMVVDGGHATILEKDLDPTTLQWNEHTHYF</sequence>
<gene>
    <name evidence="8" type="ORF">DYB35_002045</name>
</gene>
<evidence type="ECO:0000259" key="7">
    <source>
        <dbReference type="SMART" id="SM00415"/>
    </source>
</evidence>
<name>A0A3R7AE91_APHAT</name>
<evidence type="ECO:0000313" key="9">
    <source>
        <dbReference type="Proteomes" id="UP000285712"/>
    </source>
</evidence>
<dbReference type="Pfam" id="PF00447">
    <property type="entry name" value="HSF_DNA-bind"/>
    <property type="match status" value="1"/>
</dbReference>
<comment type="caution">
    <text evidence="8">The sequence shown here is derived from an EMBL/GenBank/DDBJ whole genome shotgun (WGS) entry which is preliminary data.</text>
</comment>
<evidence type="ECO:0000256" key="2">
    <source>
        <dbReference type="ARBA" id="ARBA00023015"/>
    </source>
</evidence>
<dbReference type="InterPro" id="IPR000232">
    <property type="entry name" value="HSF_DNA-bd"/>
</dbReference>
<dbReference type="GO" id="GO:0005634">
    <property type="term" value="C:nucleus"/>
    <property type="evidence" value="ECO:0007669"/>
    <property type="project" value="UniProtKB-SubCell"/>
</dbReference>
<organism evidence="8 9">
    <name type="scientific">Aphanomyces astaci</name>
    <name type="common">Crayfish plague agent</name>
    <dbReference type="NCBI Taxonomy" id="112090"/>
    <lineage>
        <taxon>Eukaryota</taxon>
        <taxon>Sar</taxon>
        <taxon>Stramenopiles</taxon>
        <taxon>Oomycota</taxon>
        <taxon>Saprolegniomycetes</taxon>
        <taxon>Saprolegniales</taxon>
        <taxon>Verrucalvaceae</taxon>
        <taxon>Aphanomyces</taxon>
    </lineage>
</organism>
<reference evidence="8 9" key="1">
    <citation type="submission" date="2018-08" db="EMBL/GenBank/DDBJ databases">
        <title>Aphanomyces genome sequencing and annotation.</title>
        <authorList>
            <person name="Minardi D."/>
            <person name="Oidtmann B."/>
            <person name="Van Der Giezen M."/>
            <person name="Studholme D.J."/>
        </authorList>
    </citation>
    <scope>NUCLEOTIDE SEQUENCE [LARGE SCALE GENOMIC DNA]</scope>
    <source>
        <strain evidence="8 9">Sv</strain>
    </source>
</reference>
<dbReference type="SUPFAM" id="SSF46785">
    <property type="entry name" value="Winged helix' DNA-binding domain"/>
    <property type="match status" value="1"/>
</dbReference>
<dbReference type="EMBL" id="QUTG01003133">
    <property type="protein sequence ID" value="RHY93031.1"/>
    <property type="molecule type" value="Genomic_DNA"/>
</dbReference>
<dbReference type="Gene3D" id="1.10.10.10">
    <property type="entry name" value="Winged helix-like DNA-binding domain superfamily/Winged helix DNA-binding domain"/>
    <property type="match status" value="1"/>
</dbReference>
<proteinExistence type="inferred from homology"/>
<evidence type="ECO:0000256" key="4">
    <source>
        <dbReference type="ARBA" id="ARBA00023163"/>
    </source>
</evidence>
<evidence type="ECO:0000256" key="3">
    <source>
        <dbReference type="ARBA" id="ARBA00023125"/>
    </source>
</evidence>
<comment type="similarity">
    <text evidence="6">Belongs to the HSF family.</text>
</comment>
<accession>A0A3R7AE91</accession>
<dbReference type="GO" id="GO:0043565">
    <property type="term" value="F:sequence-specific DNA binding"/>
    <property type="evidence" value="ECO:0007669"/>
    <property type="project" value="InterPro"/>
</dbReference>
<dbReference type="VEuPathDB" id="FungiDB:H257_06296"/>
<dbReference type="InterPro" id="IPR036390">
    <property type="entry name" value="WH_DNA-bd_sf"/>
</dbReference>
<dbReference type="PANTHER" id="PTHR17985">
    <property type="entry name" value="SER/THR-RICH PROTEIN T10 IN DGCR REGION"/>
    <property type="match status" value="1"/>
</dbReference>
<dbReference type="Proteomes" id="UP000285712">
    <property type="component" value="Unassembled WGS sequence"/>
</dbReference>
<evidence type="ECO:0000313" key="8">
    <source>
        <dbReference type="EMBL" id="RHY93031.1"/>
    </source>
</evidence>
<dbReference type="SMART" id="SM00415">
    <property type="entry name" value="HSF"/>
    <property type="match status" value="1"/>
</dbReference>
<dbReference type="VEuPathDB" id="FungiDB:H257_06295"/>
<keyword evidence="3" id="KW-0238">DNA-binding</keyword>
<evidence type="ECO:0000256" key="1">
    <source>
        <dbReference type="ARBA" id="ARBA00004123"/>
    </source>
</evidence>
<dbReference type="InterPro" id="IPR008551">
    <property type="entry name" value="TANGO2"/>
</dbReference>
<evidence type="ECO:0000256" key="6">
    <source>
        <dbReference type="RuleBase" id="RU004020"/>
    </source>
</evidence>
<keyword evidence="4" id="KW-0804">Transcription</keyword>
<keyword evidence="5" id="KW-0539">Nucleus</keyword>
<dbReference type="FunFam" id="1.10.10.10:FF:000027">
    <property type="entry name" value="Heat shock transcription factor 1"/>
    <property type="match status" value="1"/>
</dbReference>